<sequence>MAQWHVFGGFISGITKHMTLVTSTNFFWALGEVAMHTLSNIRTLLLNVHQHLAFISIKTYIIRDKSNVAASVANNLLIVYAGFGCNLSEDHDHVSLGACLAGNLALRILF</sequence>
<dbReference type="EMBL" id="CP144692">
    <property type="protein sequence ID" value="WVY97516.1"/>
    <property type="molecule type" value="Genomic_DNA"/>
</dbReference>
<reference evidence="1 2" key="1">
    <citation type="journal article" date="2023" name="Life. Sci Alliance">
        <title>Evolutionary insights into 3D genome organization and epigenetic landscape of Vigna mungo.</title>
        <authorList>
            <person name="Junaid A."/>
            <person name="Singh B."/>
            <person name="Bhatia S."/>
        </authorList>
    </citation>
    <scope>NUCLEOTIDE SEQUENCE [LARGE SCALE GENOMIC DNA]</scope>
    <source>
        <strain evidence="1">Urdbean</strain>
    </source>
</reference>
<evidence type="ECO:0000313" key="2">
    <source>
        <dbReference type="Proteomes" id="UP001374535"/>
    </source>
</evidence>
<evidence type="ECO:0000313" key="1">
    <source>
        <dbReference type="EMBL" id="WVY97516.1"/>
    </source>
</evidence>
<dbReference type="Proteomes" id="UP001374535">
    <property type="component" value="Chromosome 9"/>
</dbReference>
<keyword evidence="2" id="KW-1185">Reference proteome</keyword>
<protein>
    <submittedName>
        <fullName evidence="1">Uncharacterized protein</fullName>
    </submittedName>
</protein>
<accession>A0AAQ3MUQ2</accession>
<organism evidence="1 2">
    <name type="scientific">Vigna mungo</name>
    <name type="common">Black gram</name>
    <name type="synonym">Phaseolus mungo</name>
    <dbReference type="NCBI Taxonomy" id="3915"/>
    <lineage>
        <taxon>Eukaryota</taxon>
        <taxon>Viridiplantae</taxon>
        <taxon>Streptophyta</taxon>
        <taxon>Embryophyta</taxon>
        <taxon>Tracheophyta</taxon>
        <taxon>Spermatophyta</taxon>
        <taxon>Magnoliopsida</taxon>
        <taxon>eudicotyledons</taxon>
        <taxon>Gunneridae</taxon>
        <taxon>Pentapetalae</taxon>
        <taxon>rosids</taxon>
        <taxon>fabids</taxon>
        <taxon>Fabales</taxon>
        <taxon>Fabaceae</taxon>
        <taxon>Papilionoideae</taxon>
        <taxon>50 kb inversion clade</taxon>
        <taxon>NPAAA clade</taxon>
        <taxon>indigoferoid/millettioid clade</taxon>
        <taxon>Phaseoleae</taxon>
        <taxon>Vigna</taxon>
    </lineage>
</organism>
<gene>
    <name evidence="1" type="ORF">V8G54_029667</name>
</gene>
<dbReference type="AlphaFoldDB" id="A0AAQ3MUQ2"/>
<proteinExistence type="predicted"/>
<name>A0AAQ3MUQ2_VIGMU</name>